<evidence type="ECO:0000313" key="2">
    <source>
        <dbReference type="EMBL" id="CAD8207563.1"/>
    </source>
</evidence>
<keyword evidence="1" id="KW-0175">Coiled coil</keyword>
<proteinExistence type="predicted"/>
<dbReference type="EMBL" id="CAJJDO010000147">
    <property type="protein sequence ID" value="CAD8207563.1"/>
    <property type="molecule type" value="Genomic_DNA"/>
</dbReference>
<reference evidence="2" key="1">
    <citation type="submission" date="2021-01" db="EMBL/GenBank/DDBJ databases">
        <authorList>
            <consortium name="Genoscope - CEA"/>
            <person name="William W."/>
        </authorList>
    </citation>
    <scope>NUCLEOTIDE SEQUENCE</scope>
</reference>
<accession>A0A8S1Y1C1</accession>
<dbReference type="Proteomes" id="UP000689195">
    <property type="component" value="Unassembled WGS sequence"/>
</dbReference>
<dbReference type="OrthoDB" id="318878at2759"/>
<keyword evidence="3" id="KW-1185">Reference proteome</keyword>
<evidence type="ECO:0000313" key="3">
    <source>
        <dbReference type="Proteomes" id="UP000689195"/>
    </source>
</evidence>
<evidence type="ECO:0000256" key="1">
    <source>
        <dbReference type="SAM" id="Coils"/>
    </source>
</evidence>
<name>A0A8S1Y1C1_9CILI</name>
<organism evidence="2 3">
    <name type="scientific">Paramecium pentaurelia</name>
    <dbReference type="NCBI Taxonomy" id="43138"/>
    <lineage>
        <taxon>Eukaryota</taxon>
        <taxon>Sar</taxon>
        <taxon>Alveolata</taxon>
        <taxon>Ciliophora</taxon>
        <taxon>Intramacronucleata</taxon>
        <taxon>Oligohymenophorea</taxon>
        <taxon>Peniculida</taxon>
        <taxon>Parameciidae</taxon>
        <taxon>Paramecium</taxon>
    </lineage>
</organism>
<protein>
    <submittedName>
        <fullName evidence="2">Uncharacterized protein</fullName>
    </submittedName>
</protein>
<feature type="coiled-coil region" evidence="1">
    <location>
        <begin position="862"/>
        <end position="899"/>
    </location>
</feature>
<gene>
    <name evidence="2" type="ORF">PPENT_87.1.T1470152</name>
</gene>
<sequence length="1374" mass="163433">MDLLFKLNQKMLASMNNTSSSLRGGGCGTFRMIPRTQANLKSDIKGIENFMTKFDSFVEIICVKAAVINQFESQEIMLAIQWFIFQEENIYQLNKNAQYMRKSYNLIVEGIRKLLKSCLIYIRTDQFKCLHILQITASLSKVIFSFHVMNRDRIMKIDLQKEFLDISDDLKQLMEIEKNDLIQIQLEFFLFLTKTSFEIAPNNSKERKDIVKGFVSGIFGSLVQMKPNAELLESLFQAACQIHNMQKIKKNRKQYEVYFQIDMLQWEIIHNLKNDSSQNLEEIILQIEKTHEKLVKNSNNWKNHFLWIQMIGKILIYHPLITKEKLKQLTSSFNLEAKSMQIWKEYLNKGFLIQINHCNDQALILLNQFKNKELTQIDKLILEDTFKEWENLMVLKDFLLNKKNEKIHFTFGSYLKFKLGSINPNKDQNTSAICKIQQFFDFIISNKLLALIQDNDEKFGVIIKNYKNFTEKNKYFNVAIEQATYNSQLKKMVFSFKEYFQNTLKIIKIIRLSQRKQYCEIEQLEQKKINEQNLFQQLKYIMRLLEQILQQAIQDNRNEPDESITLQQEIEKIQKKLSNLNLSDKQFSVVNKLKQKLLALPSATLNKRSFLKEAQCMLKLIQKTERNVSELEVLLIKKENLIQYFQSLLNNLNFYYEHQIQELHKHFNELIESFKTIQILQYEIESVSQPEKLKEIKSQYSYKLSFQCIQKQRLNMQKLKLQLIAFKECFQNTLTIASEEYQKQQYIIKIDEFLLDVLMNYPKKSIRCDCSIQEQTTAELTILQITEQDYQNNLSTQKGILEYLIFKLSLEEQMIDLERKDLELVEKDFGELLIDKTSSQLLKVRILNLLDNVQIDESLKNVNDEKFNISQLNIELEKYKKLIQQLQQLNINKKIINVEDFRQLMNHIEILVKILENSQNQQLEIFKILIVEQLKDLQIKREEFEKKSNDQVQLMEQNVDLIKDQSAKQEIVASVFSNFEIVCEEKYRTYLQIIINIIQLQWMNIKKQIQSLNQLLGEVKKFSSQIDLIQKQKNEIQKQLYKSFQSYFKNLIDNYQQLQFASDNFNQNQDETLKEYFERISIILLQVKNSNLDNDPQQKTNIIHFLIKLKTEIKEKMLESNSIFQEIASGPDNLFQQIKKLYLEENLEEQDQDLESLQQSGFFDTLFQKYKDFINNEEWKIKQCLVVTIIQISSNCNTDTMMQFCQQALIQLWVKEKDQRIRNLLKNQHLISLQMQILQKDWQTQHDRIAGEMQKMLKRIDELQEQISREANLNKRDQQLKEIDETTEQLDEYIQNISEMGQQLKLITDFVNHIRKGLIRVEGKINQMKEQLNSMGNDIKFLRGKSKMESIEGSSRKKCQVYLCAIKNQRERQK</sequence>
<feature type="coiled-coil region" evidence="1">
    <location>
        <begin position="1012"/>
        <end position="1039"/>
    </location>
</feature>
<feature type="coiled-coil region" evidence="1">
    <location>
        <begin position="1246"/>
        <end position="1345"/>
    </location>
</feature>
<comment type="caution">
    <text evidence="2">The sequence shown here is derived from an EMBL/GenBank/DDBJ whole genome shotgun (WGS) entry which is preliminary data.</text>
</comment>